<accession>A0A9J6GW97</accession>
<name>A0A9J6GW97_HAELO</name>
<dbReference type="VEuPathDB" id="VectorBase:HLOH_059082"/>
<feature type="region of interest" description="Disordered" evidence="1">
    <location>
        <begin position="66"/>
        <end position="100"/>
    </location>
</feature>
<proteinExistence type="predicted"/>
<reference evidence="2 3" key="1">
    <citation type="journal article" date="2020" name="Cell">
        <title>Large-Scale Comparative Analyses of Tick Genomes Elucidate Their Genetic Diversity and Vector Capacities.</title>
        <authorList>
            <consortium name="Tick Genome and Microbiome Consortium (TIGMIC)"/>
            <person name="Jia N."/>
            <person name="Wang J."/>
            <person name="Shi W."/>
            <person name="Du L."/>
            <person name="Sun Y."/>
            <person name="Zhan W."/>
            <person name="Jiang J.F."/>
            <person name="Wang Q."/>
            <person name="Zhang B."/>
            <person name="Ji P."/>
            <person name="Bell-Sakyi L."/>
            <person name="Cui X.M."/>
            <person name="Yuan T.T."/>
            <person name="Jiang B.G."/>
            <person name="Yang W.F."/>
            <person name="Lam T.T."/>
            <person name="Chang Q.C."/>
            <person name="Ding S.J."/>
            <person name="Wang X.J."/>
            <person name="Zhu J.G."/>
            <person name="Ruan X.D."/>
            <person name="Zhao L."/>
            <person name="Wei J.T."/>
            <person name="Ye R.Z."/>
            <person name="Que T.C."/>
            <person name="Du C.H."/>
            <person name="Zhou Y.H."/>
            <person name="Cheng J.X."/>
            <person name="Dai P.F."/>
            <person name="Guo W.B."/>
            <person name="Han X.H."/>
            <person name="Huang E.J."/>
            <person name="Li L.F."/>
            <person name="Wei W."/>
            <person name="Gao Y.C."/>
            <person name="Liu J.Z."/>
            <person name="Shao H.Z."/>
            <person name="Wang X."/>
            <person name="Wang C.C."/>
            <person name="Yang T.C."/>
            <person name="Huo Q.B."/>
            <person name="Li W."/>
            <person name="Chen H.Y."/>
            <person name="Chen S.E."/>
            <person name="Zhou L.G."/>
            <person name="Ni X.B."/>
            <person name="Tian J.H."/>
            <person name="Sheng Y."/>
            <person name="Liu T."/>
            <person name="Pan Y.S."/>
            <person name="Xia L.Y."/>
            <person name="Li J."/>
            <person name="Zhao F."/>
            <person name="Cao W.C."/>
        </authorList>
    </citation>
    <scope>NUCLEOTIDE SEQUENCE [LARGE SCALE GENOMIC DNA]</scope>
    <source>
        <strain evidence="2">HaeL-2018</strain>
    </source>
</reference>
<evidence type="ECO:0000256" key="1">
    <source>
        <dbReference type="SAM" id="MobiDB-lite"/>
    </source>
</evidence>
<dbReference type="EMBL" id="JABSTR010000010">
    <property type="protein sequence ID" value="KAH9379749.1"/>
    <property type="molecule type" value="Genomic_DNA"/>
</dbReference>
<dbReference type="Proteomes" id="UP000821853">
    <property type="component" value="Chromosome 8"/>
</dbReference>
<keyword evidence="3" id="KW-1185">Reference proteome</keyword>
<comment type="caution">
    <text evidence="2">The sequence shown here is derived from an EMBL/GenBank/DDBJ whole genome shotgun (WGS) entry which is preliminary data.</text>
</comment>
<feature type="compositionally biased region" description="Basic and acidic residues" evidence="1">
    <location>
        <begin position="80"/>
        <end position="90"/>
    </location>
</feature>
<evidence type="ECO:0000313" key="3">
    <source>
        <dbReference type="Proteomes" id="UP000821853"/>
    </source>
</evidence>
<dbReference type="OrthoDB" id="6485448at2759"/>
<dbReference type="AlphaFoldDB" id="A0A9J6GW97"/>
<organism evidence="2 3">
    <name type="scientific">Haemaphysalis longicornis</name>
    <name type="common">Bush tick</name>
    <dbReference type="NCBI Taxonomy" id="44386"/>
    <lineage>
        <taxon>Eukaryota</taxon>
        <taxon>Metazoa</taxon>
        <taxon>Ecdysozoa</taxon>
        <taxon>Arthropoda</taxon>
        <taxon>Chelicerata</taxon>
        <taxon>Arachnida</taxon>
        <taxon>Acari</taxon>
        <taxon>Parasitiformes</taxon>
        <taxon>Ixodida</taxon>
        <taxon>Ixodoidea</taxon>
        <taxon>Ixodidae</taxon>
        <taxon>Haemaphysalinae</taxon>
        <taxon>Haemaphysalis</taxon>
    </lineage>
</organism>
<evidence type="ECO:0000313" key="2">
    <source>
        <dbReference type="EMBL" id="KAH9379749.1"/>
    </source>
</evidence>
<gene>
    <name evidence="2" type="ORF">HPB48_023138</name>
</gene>
<sequence length="182" mass="19873">MHSPEEHTSTDTASPSEIMASTALFHPAGPPESTLVFGTASLAEDLTSTPQCSTSSSPVLSTVSRRLEEDAAASSAPEVALERPPMKRPLDTPARSKTTKRRAIEKIDAELEDIDRRMSSHRPMSAAAHFGLTLEPYIAATPPEMLHHLQIELLHIASSYSRGIYPNSLMLTTFPRVDMHDE</sequence>
<feature type="region of interest" description="Disordered" evidence="1">
    <location>
        <begin position="1"/>
        <end position="34"/>
    </location>
</feature>
<protein>
    <submittedName>
        <fullName evidence="2">Uncharacterized protein</fullName>
    </submittedName>
</protein>